<dbReference type="InterPro" id="IPR012677">
    <property type="entry name" value="Nucleotide-bd_a/b_plait_sf"/>
</dbReference>
<dbReference type="AlphaFoldDB" id="A0A7S4CI02"/>
<organism evidence="4">
    <name type="scientific">Eutreptiella gymnastica</name>
    <dbReference type="NCBI Taxonomy" id="73025"/>
    <lineage>
        <taxon>Eukaryota</taxon>
        <taxon>Discoba</taxon>
        <taxon>Euglenozoa</taxon>
        <taxon>Euglenida</taxon>
        <taxon>Spirocuta</taxon>
        <taxon>Euglenophyceae</taxon>
        <taxon>Eutreptiales</taxon>
        <taxon>Eutreptiaceae</taxon>
        <taxon>Eutreptiella</taxon>
    </lineage>
</organism>
<feature type="domain" description="RRM" evidence="3">
    <location>
        <begin position="334"/>
        <end position="406"/>
    </location>
</feature>
<feature type="compositionally biased region" description="Basic and acidic residues" evidence="2">
    <location>
        <begin position="131"/>
        <end position="141"/>
    </location>
</feature>
<dbReference type="InterPro" id="IPR000504">
    <property type="entry name" value="RRM_dom"/>
</dbReference>
<evidence type="ECO:0000313" key="4">
    <source>
        <dbReference type="EMBL" id="CAE0796780.1"/>
    </source>
</evidence>
<evidence type="ECO:0000259" key="3">
    <source>
        <dbReference type="PROSITE" id="PS50102"/>
    </source>
</evidence>
<evidence type="ECO:0000256" key="1">
    <source>
        <dbReference type="PROSITE-ProRule" id="PRU00176"/>
    </source>
</evidence>
<keyword evidence="1" id="KW-0694">RNA-binding</keyword>
<dbReference type="GO" id="GO:0003723">
    <property type="term" value="F:RNA binding"/>
    <property type="evidence" value="ECO:0007669"/>
    <property type="project" value="UniProtKB-UniRule"/>
</dbReference>
<dbReference type="CDD" id="cd00590">
    <property type="entry name" value="RRM_SF"/>
    <property type="match status" value="2"/>
</dbReference>
<accession>A0A7S4CI02</accession>
<dbReference type="InterPro" id="IPR050907">
    <property type="entry name" value="SRSF"/>
</dbReference>
<dbReference type="SUPFAM" id="SSF54928">
    <property type="entry name" value="RNA-binding domain, RBD"/>
    <property type="match status" value="1"/>
</dbReference>
<evidence type="ECO:0000256" key="2">
    <source>
        <dbReference type="SAM" id="MobiDB-lite"/>
    </source>
</evidence>
<sequence length="488" mass="54558">MGQNIDHWPRDYPREYRRDLAREQPLPSRSMMSPREAMGTRDLPWSPRSLHPGSDLRGSFSDYQSRSEPRLHGFEPGSMDYVGFDRGMSHGVGRDVERGSERSVDRGMHFGLDRGRLEDRYGASPPSGLDRGTHELHARRPEFRGEFRDEFRDGALDRMREPLRSVDLRRERSTSSREERGEFGLGRDFTPPRPPLHPPPVRHRDPVSSSADLRRAEATLNHTNSASAPAPLGNIVSREPRPRVAVHCEGVPADVAGEDLWELFSAHGKVVSVQCGEGPSNTGGRNYGFVYFEGKKKDSHAARAVKQLHNSIFQGHPVVVEPATGEAAQSDDRTVLYVGGLPMSCTEQELWKLFGGYSSMDYAWVHLLTKAYLIVFHSEAEAQDAVWALDKSQFHDASLSVRIADEATLLGWPAPTSSDLIFAKSKRKQAKRHRLRISMTPPSSASSVSSAASTSLSHASDSASPKTRKRAKNESRREQAKKRRKNTH</sequence>
<feature type="region of interest" description="Disordered" evidence="2">
    <location>
        <begin position="1"/>
        <end position="74"/>
    </location>
</feature>
<dbReference type="Gene3D" id="3.30.70.330">
    <property type="match status" value="2"/>
</dbReference>
<dbReference type="PANTHER" id="PTHR23147">
    <property type="entry name" value="SERINE/ARGININE RICH SPLICING FACTOR"/>
    <property type="match status" value="1"/>
</dbReference>
<feature type="region of interest" description="Disordered" evidence="2">
    <location>
        <begin position="167"/>
        <end position="209"/>
    </location>
</feature>
<dbReference type="InterPro" id="IPR035979">
    <property type="entry name" value="RBD_domain_sf"/>
</dbReference>
<protein>
    <recommendedName>
        <fullName evidence="3">RRM domain-containing protein</fullName>
    </recommendedName>
</protein>
<feature type="region of interest" description="Disordered" evidence="2">
    <location>
        <begin position="116"/>
        <end position="141"/>
    </location>
</feature>
<dbReference type="Pfam" id="PF00076">
    <property type="entry name" value="RRM_1"/>
    <property type="match status" value="2"/>
</dbReference>
<feature type="domain" description="RRM" evidence="3">
    <location>
        <begin position="244"/>
        <end position="325"/>
    </location>
</feature>
<feature type="compositionally biased region" description="Low complexity" evidence="2">
    <location>
        <begin position="443"/>
        <end position="464"/>
    </location>
</feature>
<dbReference type="SMART" id="SM00360">
    <property type="entry name" value="RRM"/>
    <property type="match status" value="2"/>
</dbReference>
<feature type="compositionally biased region" description="Basic residues" evidence="2">
    <location>
        <begin position="479"/>
        <end position="488"/>
    </location>
</feature>
<gene>
    <name evidence="4" type="ORF">EGYM00163_LOCUS7900</name>
</gene>
<name>A0A7S4CI02_9EUGL</name>
<feature type="compositionally biased region" description="Basic and acidic residues" evidence="2">
    <location>
        <begin position="7"/>
        <end position="22"/>
    </location>
</feature>
<feature type="compositionally biased region" description="Basic and acidic residues" evidence="2">
    <location>
        <begin position="167"/>
        <end position="182"/>
    </location>
</feature>
<feature type="region of interest" description="Disordered" evidence="2">
    <location>
        <begin position="431"/>
        <end position="488"/>
    </location>
</feature>
<dbReference type="PROSITE" id="PS50102">
    <property type="entry name" value="RRM"/>
    <property type="match status" value="2"/>
</dbReference>
<proteinExistence type="predicted"/>
<dbReference type="EMBL" id="HBJA01024493">
    <property type="protein sequence ID" value="CAE0796780.1"/>
    <property type="molecule type" value="Transcribed_RNA"/>
</dbReference>
<reference evidence="4" key="1">
    <citation type="submission" date="2021-01" db="EMBL/GenBank/DDBJ databases">
        <authorList>
            <person name="Corre E."/>
            <person name="Pelletier E."/>
            <person name="Niang G."/>
            <person name="Scheremetjew M."/>
            <person name="Finn R."/>
            <person name="Kale V."/>
            <person name="Holt S."/>
            <person name="Cochrane G."/>
            <person name="Meng A."/>
            <person name="Brown T."/>
            <person name="Cohen L."/>
        </authorList>
    </citation>
    <scope>NUCLEOTIDE SEQUENCE</scope>
    <source>
        <strain evidence="4">CCMP1594</strain>
    </source>
</reference>